<proteinExistence type="predicted"/>
<protein>
    <recommendedName>
        <fullName evidence="5">Cuticle protein 7</fullName>
    </recommendedName>
</protein>
<evidence type="ECO:0000313" key="4">
    <source>
        <dbReference type="EMBL" id="CDW46997.1"/>
    </source>
</evidence>
<dbReference type="AlphaFoldDB" id="A0A0K2VA04"/>
<organism evidence="4">
    <name type="scientific">Lepeophtheirus salmonis</name>
    <name type="common">Salmon louse</name>
    <name type="synonym">Caligus salmonis</name>
    <dbReference type="NCBI Taxonomy" id="72036"/>
    <lineage>
        <taxon>Eukaryota</taxon>
        <taxon>Metazoa</taxon>
        <taxon>Ecdysozoa</taxon>
        <taxon>Arthropoda</taxon>
        <taxon>Crustacea</taxon>
        <taxon>Multicrustacea</taxon>
        <taxon>Hexanauplia</taxon>
        <taxon>Copepoda</taxon>
        <taxon>Siphonostomatoida</taxon>
        <taxon>Caligidae</taxon>
        <taxon>Lepeophtheirus</taxon>
    </lineage>
</organism>
<evidence type="ECO:0008006" key="5">
    <source>
        <dbReference type="Google" id="ProtNLM"/>
    </source>
</evidence>
<feature type="signal peptide" evidence="3">
    <location>
        <begin position="1"/>
        <end position="20"/>
    </location>
</feature>
<dbReference type="InterPro" id="IPR000618">
    <property type="entry name" value="Insect_cuticle"/>
</dbReference>
<dbReference type="GO" id="GO:0005615">
    <property type="term" value="C:extracellular space"/>
    <property type="evidence" value="ECO:0007669"/>
    <property type="project" value="TreeGrafter"/>
</dbReference>
<accession>A0A0K2VA04</accession>
<keyword evidence="1 2" id="KW-0193">Cuticle</keyword>
<evidence type="ECO:0000256" key="1">
    <source>
        <dbReference type="ARBA" id="ARBA00022460"/>
    </source>
</evidence>
<dbReference type="OrthoDB" id="6382573at2759"/>
<sequence length="107" mass="12199">MPFIFQFFLALCLLASTVLARPQGVDEDYFDPNPQYKFEYKVASDETQTYINQQEARDGDFVTGQYTYVDPNGALVTVTYEAGPEGYSESRDVQEGFIVINEPFSRK</sequence>
<dbReference type="Pfam" id="PF00379">
    <property type="entry name" value="Chitin_bind_4"/>
    <property type="match status" value="1"/>
</dbReference>
<evidence type="ECO:0000256" key="3">
    <source>
        <dbReference type="SAM" id="SignalP"/>
    </source>
</evidence>
<keyword evidence="3" id="KW-0732">Signal</keyword>
<gene>
    <name evidence="4" type="primary">CPR58</name>
</gene>
<reference evidence="4" key="1">
    <citation type="submission" date="2014-05" db="EMBL/GenBank/DDBJ databases">
        <authorList>
            <person name="Chronopoulou M."/>
        </authorList>
    </citation>
    <scope>NUCLEOTIDE SEQUENCE</scope>
    <source>
        <tissue evidence="4">Whole organism</tissue>
    </source>
</reference>
<dbReference type="EMBL" id="HACA01029636">
    <property type="protein sequence ID" value="CDW46997.1"/>
    <property type="molecule type" value="Transcribed_RNA"/>
</dbReference>
<feature type="chain" id="PRO_5005489294" description="Cuticle protein 7" evidence="3">
    <location>
        <begin position="21"/>
        <end position="107"/>
    </location>
</feature>
<dbReference type="InterPro" id="IPR051217">
    <property type="entry name" value="Insect_Cuticle_Struc_Prot"/>
</dbReference>
<name>A0A0K2VA04_LEPSM</name>
<dbReference type="GO" id="GO:0042302">
    <property type="term" value="F:structural constituent of cuticle"/>
    <property type="evidence" value="ECO:0007669"/>
    <property type="project" value="UniProtKB-UniRule"/>
</dbReference>
<dbReference type="PANTHER" id="PTHR12236">
    <property type="entry name" value="STRUCTURAL CONTITUENT OF CUTICLE"/>
    <property type="match status" value="1"/>
</dbReference>
<dbReference type="PROSITE" id="PS51155">
    <property type="entry name" value="CHIT_BIND_RR_2"/>
    <property type="match status" value="1"/>
</dbReference>
<evidence type="ECO:0000256" key="2">
    <source>
        <dbReference type="PROSITE-ProRule" id="PRU00497"/>
    </source>
</evidence>
<dbReference type="PANTHER" id="PTHR12236:SF95">
    <property type="entry name" value="CUTICULAR PROTEIN 76BD, ISOFORM C-RELATED"/>
    <property type="match status" value="1"/>
</dbReference>
<dbReference type="GO" id="GO:0031012">
    <property type="term" value="C:extracellular matrix"/>
    <property type="evidence" value="ECO:0007669"/>
    <property type="project" value="TreeGrafter"/>
</dbReference>